<protein>
    <recommendedName>
        <fullName evidence="2">histidine kinase</fullName>
        <ecNumber evidence="2">2.7.13.3</ecNumber>
    </recommendedName>
</protein>
<dbReference type="PANTHER" id="PTHR45339:SF1">
    <property type="entry name" value="HYBRID SIGNAL TRANSDUCTION HISTIDINE KINASE J"/>
    <property type="match status" value="1"/>
</dbReference>
<proteinExistence type="predicted"/>
<keyword evidence="6" id="KW-1133">Transmembrane helix</keyword>
<feature type="modified residue" description="4-aspartylphosphate" evidence="5">
    <location>
        <position position="504"/>
    </location>
</feature>
<keyword evidence="10" id="KW-1185">Reference proteome</keyword>
<feature type="transmembrane region" description="Helical" evidence="6">
    <location>
        <begin position="114"/>
        <end position="133"/>
    </location>
</feature>
<keyword evidence="6" id="KW-0812">Transmembrane</keyword>
<dbReference type="CDD" id="cd00082">
    <property type="entry name" value="HisKA"/>
    <property type="match status" value="1"/>
</dbReference>
<evidence type="ECO:0000256" key="5">
    <source>
        <dbReference type="PROSITE-ProRule" id="PRU00169"/>
    </source>
</evidence>
<feature type="transmembrane region" description="Helical" evidence="6">
    <location>
        <begin position="90"/>
        <end position="108"/>
    </location>
</feature>
<dbReference type="PROSITE" id="PS50109">
    <property type="entry name" value="HIS_KIN"/>
    <property type="match status" value="1"/>
</dbReference>
<dbReference type="InterPro" id="IPR003594">
    <property type="entry name" value="HATPase_dom"/>
</dbReference>
<evidence type="ECO:0000313" key="9">
    <source>
        <dbReference type="EMBL" id="MDR6529837.1"/>
    </source>
</evidence>
<keyword evidence="4" id="KW-0902">Two-component regulatory system</keyword>
<evidence type="ECO:0000256" key="3">
    <source>
        <dbReference type="ARBA" id="ARBA00022553"/>
    </source>
</evidence>
<dbReference type="InterPro" id="IPR004358">
    <property type="entry name" value="Sig_transdc_His_kin-like_C"/>
</dbReference>
<evidence type="ECO:0000256" key="2">
    <source>
        <dbReference type="ARBA" id="ARBA00012438"/>
    </source>
</evidence>
<dbReference type="InterPro" id="IPR005467">
    <property type="entry name" value="His_kinase_dom"/>
</dbReference>
<comment type="caution">
    <text evidence="9">The sequence shown here is derived from an EMBL/GenBank/DDBJ whole genome shotgun (WGS) entry which is preliminary data.</text>
</comment>
<dbReference type="Pfam" id="PF02518">
    <property type="entry name" value="HATPase_c"/>
    <property type="match status" value="1"/>
</dbReference>
<gene>
    <name evidence="9" type="ORF">J2800_000561</name>
</gene>
<reference evidence="9 10" key="1">
    <citation type="submission" date="2023-07" db="EMBL/GenBank/DDBJ databases">
        <title>Sorghum-associated microbial communities from plants grown in Nebraska, USA.</title>
        <authorList>
            <person name="Schachtman D."/>
        </authorList>
    </citation>
    <scope>NUCLEOTIDE SEQUENCE [LARGE SCALE GENOMIC DNA]</scope>
    <source>
        <strain evidence="9 10">DS2154</strain>
    </source>
</reference>
<feature type="domain" description="Histidine kinase" evidence="7">
    <location>
        <begin position="214"/>
        <end position="429"/>
    </location>
</feature>
<dbReference type="CDD" id="cd17546">
    <property type="entry name" value="REC_hyHK_CKI1_RcsC-like"/>
    <property type="match status" value="1"/>
</dbReference>
<dbReference type="InterPro" id="IPR003661">
    <property type="entry name" value="HisK_dim/P_dom"/>
</dbReference>
<keyword evidence="6" id="KW-0472">Membrane</keyword>
<dbReference type="SMART" id="SM00387">
    <property type="entry name" value="HATPase_c"/>
    <property type="match status" value="1"/>
</dbReference>
<evidence type="ECO:0000256" key="6">
    <source>
        <dbReference type="SAM" id="Phobius"/>
    </source>
</evidence>
<evidence type="ECO:0000256" key="1">
    <source>
        <dbReference type="ARBA" id="ARBA00000085"/>
    </source>
</evidence>
<dbReference type="PRINTS" id="PR00344">
    <property type="entry name" value="BCTRLSENSOR"/>
</dbReference>
<dbReference type="SUPFAM" id="SSF47384">
    <property type="entry name" value="Homodimeric domain of signal transducing histidine kinase"/>
    <property type="match status" value="1"/>
</dbReference>
<dbReference type="Gene3D" id="3.40.50.2300">
    <property type="match status" value="1"/>
</dbReference>
<evidence type="ECO:0000259" key="8">
    <source>
        <dbReference type="PROSITE" id="PS50110"/>
    </source>
</evidence>
<dbReference type="Pfam" id="PF00072">
    <property type="entry name" value="Response_reg"/>
    <property type="match status" value="1"/>
</dbReference>
<dbReference type="InterPro" id="IPR011006">
    <property type="entry name" value="CheY-like_superfamily"/>
</dbReference>
<keyword evidence="3 5" id="KW-0597">Phosphoprotein</keyword>
<dbReference type="PANTHER" id="PTHR45339">
    <property type="entry name" value="HYBRID SIGNAL TRANSDUCTION HISTIDINE KINASE J"/>
    <property type="match status" value="1"/>
</dbReference>
<dbReference type="Gene3D" id="3.30.565.10">
    <property type="entry name" value="Histidine kinase-like ATPase, C-terminal domain"/>
    <property type="match status" value="1"/>
</dbReference>
<name>A0ABU1MUX3_9CAUL</name>
<evidence type="ECO:0000313" key="10">
    <source>
        <dbReference type="Proteomes" id="UP001262754"/>
    </source>
</evidence>
<accession>A0ABU1MUX3</accession>
<dbReference type="CDD" id="cd16922">
    <property type="entry name" value="HATPase_EvgS-ArcB-TorS-like"/>
    <property type="match status" value="1"/>
</dbReference>
<feature type="transmembrane region" description="Helical" evidence="6">
    <location>
        <begin position="26"/>
        <end position="43"/>
    </location>
</feature>
<dbReference type="SMART" id="SM00388">
    <property type="entry name" value="HisKA"/>
    <property type="match status" value="1"/>
</dbReference>
<dbReference type="SMART" id="SM00448">
    <property type="entry name" value="REC"/>
    <property type="match status" value="1"/>
</dbReference>
<dbReference type="RefSeq" id="WP_310029054.1">
    <property type="nucleotide sequence ID" value="NZ_JAVDRL010000002.1"/>
</dbReference>
<dbReference type="InterPro" id="IPR036890">
    <property type="entry name" value="HATPase_C_sf"/>
</dbReference>
<organism evidence="9 10">
    <name type="scientific">Caulobacter rhizosphaerae</name>
    <dbReference type="NCBI Taxonomy" id="2010972"/>
    <lineage>
        <taxon>Bacteria</taxon>
        <taxon>Pseudomonadati</taxon>
        <taxon>Pseudomonadota</taxon>
        <taxon>Alphaproteobacteria</taxon>
        <taxon>Caulobacterales</taxon>
        <taxon>Caulobacteraceae</taxon>
        <taxon>Caulobacter</taxon>
    </lineage>
</organism>
<dbReference type="Gene3D" id="1.10.287.130">
    <property type="match status" value="1"/>
</dbReference>
<feature type="domain" description="Response regulatory" evidence="8">
    <location>
        <begin position="455"/>
        <end position="574"/>
    </location>
</feature>
<dbReference type="SUPFAM" id="SSF55874">
    <property type="entry name" value="ATPase domain of HSP90 chaperone/DNA topoisomerase II/histidine kinase"/>
    <property type="match status" value="1"/>
</dbReference>
<evidence type="ECO:0000259" key="7">
    <source>
        <dbReference type="PROSITE" id="PS50109"/>
    </source>
</evidence>
<dbReference type="PROSITE" id="PS50110">
    <property type="entry name" value="RESPONSE_REGULATORY"/>
    <property type="match status" value="1"/>
</dbReference>
<dbReference type="Pfam" id="PF00512">
    <property type="entry name" value="HisKA"/>
    <property type="match status" value="1"/>
</dbReference>
<dbReference type="EMBL" id="JAVDRL010000002">
    <property type="protein sequence ID" value="MDR6529837.1"/>
    <property type="molecule type" value="Genomic_DNA"/>
</dbReference>
<comment type="catalytic activity">
    <reaction evidence="1">
        <text>ATP + protein L-histidine = ADP + protein N-phospho-L-histidine.</text>
        <dbReference type="EC" id="2.7.13.3"/>
    </reaction>
</comment>
<dbReference type="Proteomes" id="UP001262754">
    <property type="component" value="Unassembled WGS sequence"/>
</dbReference>
<sequence>MTLRAYRPYSQQAFEKYYARTYSGHVSMRIGSIALVAMVLLFLKAMSPWVAAGWVAAYVSSEGATIAWWRRVVPRLAVASQEQFGAFQNQLIAITILLTSTSAGPLLLAHPTTSTAVVTLVIVSAGILMTCAAQHTLTRSMFLWTAPVPAIALLYSVTRLQSGGEAWLLAVLGVCFVINARDLQIANAASYDEVIQDQLDAEKANAAKSAFLATISHEIRTPLNGILGMAQAMSREPMSGHQQERLRVLQQSGATLLTLLNDMLDMAKIEAGKIQLETVAFDPEALGQDACGAFGAIAAEKGLALSFEADGPRGLYRGDPTRVRQILYNLIGNAVKFTDQGRVDVRLVIQATGFTFVVEDTGVGFSDAARADLFEKFSQGDATTTRRFGGTGLGLPISRDLARLMGGDITVESRLGSGSVFRVALPLARADQAVAAPPTAPAADRLATAPGGRLAILVAEDNPTNQLVLRSLLASAGVDLEVVEDGSLALEAWRRRAFDLILMDINMPVMDGVSAARAIRTEERASARVRTPIIALTANAMDHQRHDYLAAGLDAHVSKPIDLAVLFAAIADALAAAPAESSGCCGV</sequence>
<dbReference type="SUPFAM" id="SSF52172">
    <property type="entry name" value="CheY-like"/>
    <property type="match status" value="1"/>
</dbReference>
<evidence type="ECO:0000256" key="4">
    <source>
        <dbReference type="ARBA" id="ARBA00023012"/>
    </source>
</evidence>
<dbReference type="InterPro" id="IPR036097">
    <property type="entry name" value="HisK_dim/P_sf"/>
</dbReference>
<dbReference type="EC" id="2.7.13.3" evidence="2"/>
<dbReference type="InterPro" id="IPR001789">
    <property type="entry name" value="Sig_transdc_resp-reg_receiver"/>
</dbReference>